<dbReference type="PROSITE" id="PS50089">
    <property type="entry name" value="ZF_RING_2"/>
    <property type="match status" value="1"/>
</dbReference>
<dbReference type="GO" id="GO:0061630">
    <property type="term" value="F:ubiquitin protein ligase activity"/>
    <property type="evidence" value="ECO:0007669"/>
    <property type="project" value="TreeGrafter"/>
</dbReference>
<evidence type="ECO:0000259" key="6">
    <source>
        <dbReference type="PROSITE" id="PS50089"/>
    </source>
</evidence>
<dbReference type="FunCoup" id="A0A6P8H8Y7">
    <property type="interactions" value="1211"/>
</dbReference>
<evidence type="ECO:0000256" key="3">
    <source>
        <dbReference type="PROSITE-ProRule" id="PRU00175"/>
    </source>
</evidence>
<dbReference type="RefSeq" id="XP_031551986.1">
    <property type="nucleotide sequence ID" value="XM_031696126.1"/>
</dbReference>
<name>A0A6P8H8Y7_ACTTE</name>
<dbReference type="AlphaFoldDB" id="A0A6P8H8Y7"/>
<dbReference type="InterPro" id="IPR001841">
    <property type="entry name" value="Znf_RING"/>
</dbReference>
<feature type="domain" description="RING-type" evidence="6">
    <location>
        <begin position="6"/>
        <end position="52"/>
    </location>
</feature>
<keyword evidence="4" id="KW-0175">Coiled coil</keyword>
<organism evidence="7 8">
    <name type="scientific">Actinia tenebrosa</name>
    <name type="common">Australian red waratah sea anemone</name>
    <dbReference type="NCBI Taxonomy" id="6105"/>
    <lineage>
        <taxon>Eukaryota</taxon>
        <taxon>Metazoa</taxon>
        <taxon>Cnidaria</taxon>
        <taxon>Anthozoa</taxon>
        <taxon>Hexacorallia</taxon>
        <taxon>Actiniaria</taxon>
        <taxon>Actiniidae</taxon>
        <taxon>Actinia</taxon>
    </lineage>
</organism>
<dbReference type="InParanoid" id="A0A6P8H8Y7"/>
<dbReference type="OrthoDB" id="8062037at2759"/>
<dbReference type="InterPro" id="IPR052639">
    <property type="entry name" value="TRAIP_ubiq-protein_ligase"/>
</dbReference>
<feature type="compositionally biased region" description="Basic and acidic residues" evidence="5">
    <location>
        <begin position="317"/>
        <end position="327"/>
    </location>
</feature>
<evidence type="ECO:0000313" key="8">
    <source>
        <dbReference type="RefSeq" id="XP_031551986.1"/>
    </source>
</evidence>
<feature type="coiled-coil region" evidence="4">
    <location>
        <begin position="99"/>
        <end position="171"/>
    </location>
</feature>
<dbReference type="PANTHER" id="PTHR46569">
    <property type="entry name" value="E3 UBIQUITIN-PROTEIN LIGASE TRAIP"/>
    <property type="match status" value="1"/>
</dbReference>
<sequence length="445" mass="50956">MIRAYCTVCQDSIVHAAGQERQEVATGPCGHVFHEHCLTRWISQKTTCPKCRQKVNKPIILFLDEEENIHVDSSEEDPLALRSKLEHLKSLVKDKDVEKTQLLTEKIQIQDSLNNLRERYSNAEKKLSSEKSVVAALKKQMVFLKKQEMEVAEAKKEAMTSRQELKKYERLKVLVEGNKDDAEAMLNGLRDEGRASQEMVTQLIILKKELEKIRESRNKARENKEKYEREISRLKHELSTKEIEIQKTSEQLNLTESDLMRIEKENASLRKKMSKLEQAFNSPSPRSSAITRLMLESPAPLELKRPRLTPPEEDLEHDFLAKSDYSRSQESGRGNETEMETAAREMGLQLVKTTTFNTTTSKPTIHRHPLKPIQPRKRPADFDSGPSFIRKGYDGMGGHAKFLKPSKLTKGPARKVARPNNISKFIKTTKDGKEPPLPAMTLDFD</sequence>
<evidence type="ECO:0000256" key="1">
    <source>
        <dbReference type="ARBA" id="ARBA00022771"/>
    </source>
</evidence>
<dbReference type="GeneID" id="116289236"/>
<evidence type="ECO:0000313" key="7">
    <source>
        <dbReference type="Proteomes" id="UP000515163"/>
    </source>
</evidence>
<dbReference type="Gene3D" id="3.30.40.10">
    <property type="entry name" value="Zinc/RING finger domain, C3HC4 (zinc finger)"/>
    <property type="match status" value="1"/>
</dbReference>
<dbReference type="Proteomes" id="UP000515163">
    <property type="component" value="Unplaced"/>
</dbReference>
<proteinExistence type="predicted"/>
<keyword evidence="2" id="KW-0862">Zinc</keyword>
<reference evidence="8" key="1">
    <citation type="submission" date="2025-08" db="UniProtKB">
        <authorList>
            <consortium name="RefSeq"/>
        </authorList>
    </citation>
    <scope>IDENTIFICATION</scope>
    <source>
        <tissue evidence="8">Tentacle</tissue>
    </source>
</reference>
<feature type="compositionally biased region" description="Basic residues" evidence="5">
    <location>
        <begin position="364"/>
        <end position="377"/>
    </location>
</feature>
<dbReference type="InterPro" id="IPR013083">
    <property type="entry name" value="Znf_RING/FYVE/PHD"/>
</dbReference>
<gene>
    <name evidence="8" type="primary">LOC116289236</name>
</gene>
<dbReference type="GO" id="GO:0005634">
    <property type="term" value="C:nucleus"/>
    <property type="evidence" value="ECO:0007669"/>
    <property type="project" value="TreeGrafter"/>
</dbReference>
<dbReference type="SMART" id="SM00184">
    <property type="entry name" value="RING"/>
    <property type="match status" value="1"/>
</dbReference>
<feature type="coiled-coil region" evidence="4">
    <location>
        <begin position="203"/>
        <end position="279"/>
    </location>
</feature>
<dbReference type="GO" id="GO:0031297">
    <property type="term" value="P:replication fork processing"/>
    <property type="evidence" value="ECO:0007669"/>
    <property type="project" value="TreeGrafter"/>
</dbReference>
<dbReference type="KEGG" id="aten:116289236"/>
<protein>
    <submittedName>
        <fullName evidence="8">E3 ubiquitin-protein ligase TRAIP-like</fullName>
    </submittedName>
</protein>
<feature type="region of interest" description="Disordered" evidence="5">
    <location>
        <begin position="359"/>
        <end position="384"/>
    </location>
</feature>
<dbReference type="GO" id="GO:0090734">
    <property type="term" value="C:site of DNA damage"/>
    <property type="evidence" value="ECO:0007669"/>
    <property type="project" value="TreeGrafter"/>
</dbReference>
<keyword evidence="1 3" id="KW-0863">Zinc-finger</keyword>
<dbReference type="Pfam" id="PF13639">
    <property type="entry name" value="zf-RING_2"/>
    <property type="match status" value="1"/>
</dbReference>
<dbReference type="GO" id="GO:0008270">
    <property type="term" value="F:zinc ion binding"/>
    <property type="evidence" value="ECO:0007669"/>
    <property type="project" value="UniProtKB-KW"/>
</dbReference>
<feature type="region of interest" description="Disordered" evidence="5">
    <location>
        <begin position="425"/>
        <end position="445"/>
    </location>
</feature>
<accession>A0A6P8H8Y7</accession>
<evidence type="ECO:0000256" key="5">
    <source>
        <dbReference type="SAM" id="MobiDB-lite"/>
    </source>
</evidence>
<evidence type="ECO:0000256" key="4">
    <source>
        <dbReference type="SAM" id="Coils"/>
    </source>
</evidence>
<dbReference type="SUPFAM" id="SSF57850">
    <property type="entry name" value="RING/U-box"/>
    <property type="match status" value="1"/>
</dbReference>
<dbReference type="PANTHER" id="PTHR46569:SF1">
    <property type="entry name" value="E3 UBIQUITIN-PROTEIN LIGASE RFWD3-RELATED"/>
    <property type="match status" value="1"/>
</dbReference>
<dbReference type="GO" id="GO:0016567">
    <property type="term" value="P:protein ubiquitination"/>
    <property type="evidence" value="ECO:0007669"/>
    <property type="project" value="TreeGrafter"/>
</dbReference>
<feature type="region of interest" description="Disordered" evidence="5">
    <location>
        <begin position="297"/>
        <end position="337"/>
    </location>
</feature>
<keyword evidence="1 3" id="KW-0479">Metal-binding</keyword>
<evidence type="ECO:0000256" key="2">
    <source>
        <dbReference type="ARBA" id="ARBA00022833"/>
    </source>
</evidence>
<keyword evidence="7" id="KW-1185">Reference proteome</keyword>